<evidence type="ECO:0000256" key="1">
    <source>
        <dbReference type="ARBA" id="ARBA00022729"/>
    </source>
</evidence>
<evidence type="ECO:0000313" key="6">
    <source>
        <dbReference type="Proteomes" id="UP000500801"/>
    </source>
</evidence>
<dbReference type="EMBL" id="CP033622">
    <property type="protein sequence ID" value="QIZ51646.1"/>
    <property type="molecule type" value="Genomic_DNA"/>
</dbReference>
<dbReference type="SUPFAM" id="SSF48230">
    <property type="entry name" value="Chondroitin AC/alginate lyase"/>
    <property type="match status" value="1"/>
</dbReference>
<dbReference type="Pfam" id="PF05426">
    <property type="entry name" value="Alginate_lyase"/>
    <property type="match status" value="1"/>
</dbReference>
<dbReference type="Gene3D" id="1.50.10.100">
    <property type="entry name" value="Chondroitin AC/alginate lyase"/>
    <property type="match status" value="1"/>
</dbReference>
<dbReference type="InterPro" id="IPR008929">
    <property type="entry name" value="Chondroitin_lyas"/>
</dbReference>
<reference evidence="5 6" key="1">
    <citation type="submission" date="2018-11" db="EMBL/GenBank/DDBJ databases">
        <title>Complete genome sequence of Dickeya zeae strain CE1 infecting Canna edulis Ker-Gawl. in China.</title>
        <authorList>
            <person name="Zhang J."/>
            <person name="Lin B."/>
            <person name="Shen H."/>
            <person name="Jiang S."/>
            <person name="Pu X."/>
            <person name="Sun D."/>
        </authorList>
    </citation>
    <scope>NUCLEOTIDE SEQUENCE [LARGE SCALE GENOMIC DNA]</scope>
    <source>
        <strain evidence="5 6">CE1</strain>
    </source>
</reference>
<proteinExistence type="predicted"/>
<organism evidence="5 6">
    <name type="scientific">Dickeya zeae</name>
    <dbReference type="NCBI Taxonomy" id="204042"/>
    <lineage>
        <taxon>Bacteria</taxon>
        <taxon>Pseudomonadati</taxon>
        <taxon>Pseudomonadota</taxon>
        <taxon>Gammaproteobacteria</taxon>
        <taxon>Enterobacterales</taxon>
        <taxon>Pectobacteriaceae</taxon>
        <taxon>Dickeya</taxon>
    </lineage>
</organism>
<dbReference type="AlphaFoldDB" id="A0AAE6Z008"/>
<dbReference type="Proteomes" id="UP000500801">
    <property type="component" value="Chromosome"/>
</dbReference>
<feature type="domain" description="Alginate lyase" evidence="4">
    <location>
        <begin position="57"/>
        <end position="287"/>
    </location>
</feature>
<dbReference type="RefSeq" id="WP_168362858.1">
    <property type="nucleotide sequence ID" value="NZ_CP033622.1"/>
</dbReference>
<evidence type="ECO:0000313" key="5">
    <source>
        <dbReference type="EMBL" id="QIZ51646.1"/>
    </source>
</evidence>
<dbReference type="GO" id="GO:0016829">
    <property type="term" value="F:lyase activity"/>
    <property type="evidence" value="ECO:0007669"/>
    <property type="project" value="UniProtKB-KW"/>
</dbReference>
<name>A0AAE6Z008_9GAMM</name>
<feature type="signal peptide" evidence="3">
    <location>
        <begin position="1"/>
        <end position="27"/>
    </location>
</feature>
<evidence type="ECO:0000256" key="2">
    <source>
        <dbReference type="ARBA" id="ARBA00023239"/>
    </source>
</evidence>
<evidence type="ECO:0000259" key="4">
    <source>
        <dbReference type="Pfam" id="PF05426"/>
    </source>
</evidence>
<sequence>MSIMMPKRMTRWVVGALAAGVMASVQAGTTQADRRLCLVATAPSASALRSTVSHPPSAQPQAIPVMHTEGTLPHQGIYDISNAARRDFSYMRDLALAWHLAGDATSLSRLATYLDAWTTTYRLSFNPIDETSLDGLIDAYQLAGDALPEATRTRTRRFLNELTTGYLQQMQAHQQDKRGTWSNNWQSHRVKLLTMGAAALGDAHLMAAAQDAFVRQLNANICPDGEVLDFSQRDALHYVVYDLEPLVRAALAARTQGHDWLDLTGAEGQSLRGALAWLTPYAEGVKTHQEFARTTVKFDIARRQAGVSGFDGLWPAKTAAALYWSASLLDTRYLEMARKLNATPPRWLWAAVSCR</sequence>
<keyword evidence="1 3" id="KW-0732">Signal</keyword>
<dbReference type="InterPro" id="IPR008397">
    <property type="entry name" value="Alginate_lyase_dom"/>
</dbReference>
<accession>A0AAE6Z008</accession>
<dbReference type="GO" id="GO:0042597">
    <property type="term" value="C:periplasmic space"/>
    <property type="evidence" value="ECO:0007669"/>
    <property type="project" value="InterPro"/>
</dbReference>
<feature type="chain" id="PRO_5042131576" description="Alginate lyase domain-containing protein" evidence="3">
    <location>
        <begin position="28"/>
        <end position="355"/>
    </location>
</feature>
<protein>
    <recommendedName>
        <fullName evidence="4">Alginate lyase domain-containing protein</fullName>
    </recommendedName>
</protein>
<gene>
    <name evidence="5" type="ORF">DWG24_13210</name>
</gene>
<evidence type="ECO:0000256" key="3">
    <source>
        <dbReference type="SAM" id="SignalP"/>
    </source>
</evidence>
<keyword evidence="2" id="KW-0456">Lyase</keyword>